<dbReference type="OrthoDB" id="10544508at2759"/>
<sequence length="486" mass="55867">MAWNQLAAELWTKIADNCDRDGVRALCAPEIPAHIRDSARVVYFRHLSFGTYNLTADIGLSNANEDQYRSSLIALKQERSRQRFTELPLTPFVRHVRSWTYHSILPGLRATDAVGMYNGTLWPLFIVNLPRYIGLTRLDLERVVIDDAAVASVNALGNLKDLKLNYVLVTSRTNVLHAHNYLTRLFYEDDSYSFYPSLFLGVCSTLTILELAVTKDEYRKLYSTLEQCHVLEILSIDLLETEEEPFERPPLEEPLSLTACPDLSQYTGPAYYAADIITGRPVHSIKLTQTPEHAEQHPGCIDWIREHFTKGTVPVRSFDIPRWDASACEETFPTLFMEFKNLESLRIVIDPILLADAGNHDDEPGRSGRYNAWHYLNILHLLSGPLPYEIPSTLRVLELVTETKYERHPTHTFDQVVTALRNSPQFANLRKLTVGTEQCFQTWQRSDAGIWDMTQRKVYEFDFDGEELRESDFEDDVYDEGSEMYE</sequence>
<reference evidence="1" key="1">
    <citation type="submission" date="2021-02" db="EMBL/GenBank/DDBJ databases">
        <title>Psilocybe cubensis genome.</title>
        <authorList>
            <person name="Mckernan K.J."/>
            <person name="Crawford S."/>
            <person name="Trippe A."/>
            <person name="Kane L.T."/>
            <person name="Mclaughlin S."/>
        </authorList>
    </citation>
    <scope>NUCLEOTIDE SEQUENCE [LARGE SCALE GENOMIC DNA]</scope>
    <source>
        <strain evidence="1">MGC-MH-2018</strain>
    </source>
</reference>
<comment type="caution">
    <text evidence="1">The sequence shown here is derived from an EMBL/GenBank/DDBJ whole genome shotgun (WGS) entry which is preliminary data.</text>
</comment>
<protein>
    <submittedName>
        <fullName evidence="1">Uncharacterized protein</fullName>
    </submittedName>
</protein>
<dbReference type="SUPFAM" id="SSF52047">
    <property type="entry name" value="RNI-like"/>
    <property type="match status" value="1"/>
</dbReference>
<evidence type="ECO:0000313" key="1">
    <source>
        <dbReference type="EMBL" id="KAG5166795.1"/>
    </source>
</evidence>
<dbReference type="EMBL" id="JAFIQS010000008">
    <property type="protein sequence ID" value="KAG5166795.1"/>
    <property type="molecule type" value="Genomic_DNA"/>
</dbReference>
<dbReference type="AlphaFoldDB" id="A0A8H7XS21"/>
<name>A0A8H7XS21_PSICU</name>
<gene>
    <name evidence="1" type="ORF">JR316_008885</name>
</gene>
<accession>A0A8H7XS21</accession>
<organism evidence="1">
    <name type="scientific">Psilocybe cubensis</name>
    <name type="common">Psychedelic mushroom</name>
    <name type="synonym">Stropharia cubensis</name>
    <dbReference type="NCBI Taxonomy" id="181762"/>
    <lineage>
        <taxon>Eukaryota</taxon>
        <taxon>Fungi</taxon>
        <taxon>Dikarya</taxon>
        <taxon>Basidiomycota</taxon>
        <taxon>Agaricomycotina</taxon>
        <taxon>Agaricomycetes</taxon>
        <taxon>Agaricomycetidae</taxon>
        <taxon>Agaricales</taxon>
        <taxon>Agaricineae</taxon>
        <taxon>Strophariaceae</taxon>
        <taxon>Psilocybe</taxon>
    </lineage>
</organism>
<proteinExistence type="predicted"/>